<evidence type="ECO:0000259" key="1">
    <source>
        <dbReference type="Pfam" id="PF19921"/>
    </source>
</evidence>
<proteinExistence type="predicted"/>
<evidence type="ECO:0000313" key="2">
    <source>
        <dbReference type="EMBL" id="MBW8289472.1"/>
    </source>
</evidence>
<comment type="caution">
    <text evidence="2">The sequence shown here is derived from an EMBL/GenBank/DDBJ whole genome shotgun (WGS) entry which is preliminary data.</text>
</comment>
<protein>
    <recommendedName>
        <fullName evidence="1">MoxR-vWA-beta-propeller ternary system domain-containing protein</fullName>
    </recommendedName>
</protein>
<dbReference type="Proteomes" id="UP000711178">
    <property type="component" value="Unassembled WGS sequence"/>
</dbReference>
<organism evidence="2 3">
    <name type="scientific">Chromobacterium subtsugae</name>
    <dbReference type="NCBI Taxonomy" id="251747"/>
    <lineage>
        <taxon>Bacteria</taxon>
        <taxon>Pseudomonadati</taxon>
        <taxon>Pseudomonadota</taxon>
        <taxon>Betaproteobacteria</taxon>
        <taxon>Neisseriales</taxon>
        <taxon>Chromobacteriaceae</taxon>
        <taxon>Chromobacterium</taxon>
    </lineage>
</organism>
<gene>
    <name evidence="2" type="ORF">KIF53_17700</name>
</gene>
<dbReference type="EMBL" id="JAHDTB010000018">
    <property type="protein sequence ID" value="MBW8289472.1"/>
    <property type="molecule type" value="Genomic_DNA"/>
</dbReference>
<keyword evidence="3" id="KW-1185">Reference proteome</keyword>
<sequence>MRQPALPWRWQPVAKTLPPQAAVAFDAAAQRLLLRLERMSDERRAPLMATAGPGLLVVIGPEHALPWVDGVEYARADADFSRLWLPALWQPDAPSEALAQALHRRSPHWPQLLWREPARLIPLNRQLPVSAELLADIRRQWRLAPA</sequence>
<reference evidence="2 3" key="1">
    <citation type="submission" date="2021-05" db="EMBL/GenBank/DDBJ databases">
        <title>Draft Whole Genome Sequencing Of Biosensor Chromobacterium violaceum Strain CV026 Reveals A Regulatory RNA In Chromobacterium violaceum Phenotype Regulatory Network.</title>
        <authorList>
            <person name="Hong K.W."/>
            <person name="Chan K.G."/>
            <person name="Chang C.-Y."/>
        </authorList>
    </citation>
    <scope>NUCLEOTIDE SEQUENCE [LARGE SCALE GENOMIC DNA]</scope>
    <source>
        <strain evidence="2 3">ATCC 31532</strain>
    </source>
</reference>
<evidence type="ECO:0000313" key="3">
    <source>
        <dbReference type="Proteomes" id="UP000711178"/>
    </source>
</evidence>
<accession>A0ABS7FHC2</accession>
<dbReference type="Pfam" id="PF19921">
    <property type="entry name" value="bpX5"/>
    <property type="match status" value="1"/>
</dbReference>
<dbReference type="RefSeq" id="WP_065202559.1">
    <property type="nucleotide sequence ID" value="NZ_CP142381.1"/>
</dbReference>
<dbReference type="GeneID" id="89686254"/>
<dbReference type="InterPro" id="IPR045548">
    <property type="entry name" value="bpX5"/>
</dbReference>
<name>A0ABS7FHC2_9NEIS</name>
<feature type="domain" description="MoxR-vWA-beta-propeller ternary system" evidence="1">
    <location>
        <begin position="8"/>
        <end position="141"/>
    </location>
</feature>